<reference evidence="4 5" key="1">
    <citation type="submission" date="2021-03" db="EMBL/GenBank/DDBJ databases">
        <title>Genomic Encyclopedia of Type Strains, Phase IV (KMG-IV): sequencing the most valuable type-strain genomes for metagenomic binning, comparative biology and taxonomic classification.</title>
        <authorList>
            <person name="Goeker M."/>
        </authorList>
    </citation>
    <scope>NUCLEOTIDE SEQUENCE [LARGE SCALE GENOMIC DNA]</scope>
    <source>
        <strain evidence="4 5">DSM 24004</strain>
    </source>
</reference>
<feature type="transmembrane region" description="Helical" evidence="2">
    <location>
        <begin position="454"/>
        <end position="472"/>
    </location>
</feature>
<gene>
    <name evidence="4" type="ORF">J2Z76_000374</name>
</gene>
<evidence type="ECO:0000313" key="5">
    <source>
        <dbReference type="Proteomes" id="UP001519342"/>
    </source>
</evidence>
<dbReference type="Gene3D" id="3.40.50.300">
    <property type="entry name" value="P-loop containing nucleotide triphosphate hydrolases"/>
    <property type="match status" value="2"/>
</dbReference>
<evidence type="ECO:0000313" key="4">
    <source>
        <dbReference type="EMBL" id="MBP1924521.1"/>
    </source>
</evidence>
<name>A0ABS4GA05_9FIRM</name>
<keyword evidence="2" id="KW-1133">Transmembrane helix</keyword>
<feature type="coiled-coil region" evidence="1">
    <location>
        <begin position="700"/>
        <end position="751"/>
    </location>
</feature>
<feature type="coiled-coil region" evidence="1">
    <location>
        <begin position="485"/>
        <end position="512"/>
    </location>
</feature>
<dbReference type="SUPFAM" id="SSF52540">
    <property type="entry name" value="P-loop containing nucleoside triphosphate hydrolases"/>
    <property type="match status" value="1"/>
</dbReference>
<dbReference type="EMBL" id="JAGGKS010000001">
    <property type="protein sequence ID" value="MBP1924521.1"/>
    <property type="molecule type" value="Genomic_DNA"/>
</dbReference>
<comment type="caution">
    <text evidence="4">The sequence shown here is derived from an EMBL/GenBank/DDBJ whole genome shotgun (WGS) entry which is preliminary data.</text>
</comment>
<accession>A0ABS4GA05</accession>
<feature type="coiled-coil region" evidence="1">
    <location>
        <begin position="272"/>
        <end position="339"/>
    </location>
</feature>
<organism evidence="4 5">
    <name type="scientific">Sedimentibacter acidaminivorans</name>
    <dbReference type="NCBI Taxonomy" id="913099"/>
    <lineage>
        <taxon>Bacteria</taxon>
        <taxon>Bacillati</taxon>
        <taxon>Bacillota</taxon>
        <taxon>Tissierellia</taxon>
        <taxon>Sedimentibacter</taxon>
    </lineage>
</organism>
<evidence type="ECO:0000256" key="1">
    <source>
        <dbReference type="SAM" id="Coils"/>
    </source>
</evidence>
<dbReference type="InterPro" id="IPR027417">
    <property type="entry name" value="P-loop_NTPase"/>
</dbReference>
<dbReference type="Pfam" id="PF13514">
    <property type="entry name" value="AAA_27"/>
    <property type="match status" value="1"/>
</dbReference>
<protein>
    <submittedName>
        <fullName evidence="4">Chromosome segregation ATPase</fullName>
    </submittedName>
</protein>
<keyword evidence="2" id="KW-0812">Transmembrane</keyword>
<evidence type="ECO:0000259" key="3">
    <source>
        <dbReference type="Pfam" id="PF13514"/>
    </source>
</evidence>
<dbReference type="PANTHER" id="PTHR41259">
    <property type="entry name" value="DOUBLE-STRAND BREAK REPAIR RAD50 ATPASE, PUTATIVE-RELATED"/>
    <property type="match status" value="1"/>
</dbReference>
<keyword evidence="5" id="KW-1185">Reference proteome</keyword>
<feature type="transmembrane region" description="Helical" evidence="2">
    <location>
        <begin position="425"/>
        <end position="448"/>
    </location>
</feature>
<keyword evidence="2" id="KW-0472">Membrane</keyword>
<sequence>MYINKLYLRAFGKFVYKRIYLGKKLNIIYGENETGKSTIHSFIESVLYGFDDANGLDLYKKYKPWDSNLYKGSITIDGFNNNKYLVTKDFLLGTTKIFNKEFDDSDVSDNLDNPISDAENSDCPGAYFFNMNKTSYRNTVSIKQLGNKTDKELSVEVTNKIINLSKSKDESISIERILASLNRIKEEAGSEDNPKTLLGQYAIRLKDLNNTKEIIINRNRQVMFLSMEKKKLMGKIQEIGMHINDLNKDLLTCELLIEKDKYTKSVPIKAELDEINQELSQYKNDILKEYSDIDFDDISKLNIELDLMRSKRHELRVQKEELDEKLKNLREDVSNRIKNDFDIDKMNDNFINYQKNNNKITELRNKILLGTESLKGYDFNEINKFIEHYEVVEENNNKIDMIKLLLSDKNYDLMMKFIKSQNLKGFMFVLLGTLFLLAAGYSGYMVYYFNAVEYYGGLSTILLGIISYIMAIKSGRRVSSARKEIESIECQHLDYNKIVKELENENDEIFKETGCTNIEEFKSTYEKKEKEQNIITEKTKLINFDKESLDKLVIINSNLEKNMLNDLAIFDILEISSESVEKANEIYNRKDLVQEEILKTQNLADEKNQVLNIMDKEISFEEKRFSVILNSNKMSSFDEFKEIVSQNEKIMDLKTKKVYCENLLSTLLGKRSLEELRIKTKDLQNFDAKEIDEKEYQIKIFKLNEERNQVQININNIDKEIDEIENTIRNLAEVEEEIEFYEDKISFFKEKIQVAKIASEKIIEISDSIKGDFMPLLKKSISENFAYVTGGKYKEVAIDEDMNISIVSEDNNNRNISIDSLSGGTIDQLYLSLRISLSNILSGNQNIPIILDDSFVQYDSNRLKKSIEMLAKESERRQVILFTCQEREVEIAKSMNLKFNLIKL</sequence>
<proteinExistence type="predicted"/>
<evidence type="ECO:0000256" key="2">
    <source>
        <dbReference type="SAM" id="Phobius"/>
    </source>
</evidence>
<keyword evidence="1" id="KW-0175">Coiled coil</keyword>
<dbReference type="InterPro" id="IPR038734">
    <property type="entry name" value="YhaN_AAA"/>
</dbReference>
<feature type="domain" description="YhaN AAA" evidence="3">
    <location>
        <begin position="1"/>
        <end position="53"/>
    </location>
</feature>
<dbReference type="RefSeq" id="WP_209510275.1">
    <property type="nucleotide sequence ID" value="NZ_JAGGKS010000001.1"/>
</dbReference>
<dbReference type="PANTHER" id="PTHR41259:SF1">
    <property type="entry name" value="DOUBLE-STRAND BREAK REPAIR RAD50 ATPASE, PUTATIVE-RELATED"/>
    <property type="match status" value="1"/>
</dbReference>
<dbReference type="Proteomes" id="UP001519342">
    <property type="component" value="Unassembled WGS sequence"/>
</dbReference>